<sequence>MASDKDCQDSHTAYMRLALQLARKSPLKSTNYRVGALLVDGDTNTIISTGYTLECEGNTHAEQCCIIKLAVKYGVSEQVLGNFIPQNIILYTTLEPCILRLSGAESCVERILKLRNNIKVIYVGSLEPDTFVTKNEGKAKLEAAGIKVCEVSCLRKEILEIATAGH</sequence>
<dbReference type="EMBL" id="JNVN01002458">
    <property type="protein sequence ID" value="KHJ31936.1"/>
    <property type="molecule type" value="Genomic_DNA"/>
</dbReference>
<proteinExistence type="predicted"/>
<comment type="caution">
    <text evidence="2">The sequence shown here is derived from an EMBL/GenBank/DDBJ whole genome shotgun (WGS) entry which is preliminary data.</text>
</comment>
<keyword evidence="3" id="KW-1185">Reference proteome</keyword>
<gene>
    <name evidence="2" type="ORF">EV44_g3450</name>
</gene>
<dbReference type="Pfam" id="PF18785">
    <property type="entry name" value="Inv-AAD"/>
    <property type="match status" value="1"/>
</dbReference>
<dbReference type="OMA" id="LRQKSWI"/>
<dbReference type="PROSITE" id="PS51747">
    <property type="entry name" value="CYT_DCMP_DEAMINASES_2"/>
    <property type="match status" value="1"/>
</dbReference>
<dbReference type="AlphaFoldDB" id="A0A0B1P4S2"/>
<dbReference type="SUPFAM" id="SSF53927">
    <property type="entry name" value="Cytidine deaminase-like"/>
    <property type="match status" value="1"/>
</dbReference>
<accession>A0A0B1P4S2</accession>
<dbReference type="Proteomes" id="UP000030854">
    <property type="component" value="Unassembled WGS sequence"/>
</dbReference>
<dbReference type="STRING" id="52586.A0A0B1P4S2"/>
<dbReference type="HOGENOM" id="CLU_036590_8_1_1"/>
<dbReference type="InterPro" id="IPR002125">
    <property type="entry name" value="CMP_dCMP_dom"/>
</dbReference>
<dbReference type="GO" id="GO:0006139">
    <property type="term" value="P:nucleobase-containing compound metabolic process"/>
    <property type="evidence" value="ECO:0007669"/>
    <property type="project" value="UniProtKB-ARBA"/>
</dbReference>
<feature type="domain" description="CMP/dCMP-type deaminase" evidence="1">
    <location>
        <begin position="9"/>
        <end position="148"/>
    </location>
</feature>
<reference evidence="2 3" key="1">
    <citation type="journal article" date="2014" name="BMC Genomics">
        <title>Adaptive genomic structural variation in the grape powdery mildew pathogen, Erysiphe necator.</title>
        <authorList>
            <person name="Jones L."/>
            <person name="Riaz S."/>
            <person name="Morales-Cruz A."/>
            <person name="Amrine K.C."/>
            <person name="McGuire B."/>
            <person name="Gubler W.D."/>
            <person name="Walker M.A."/>
            <person name="Cantu D."/>
        </authorList>
    </citation>
    <scope>NUCLEOTIDE SEQUENCE [LARGE SCALE GENOMIC DNA]</scope>
    <source>
        <strain evidence="3">c</strain>
    </source>
</reference>
<dbReference type="InterPro" id="IPR016193">
    <property type="entry name" value="Cytidine_deaminase-like"/>
</dbReference>
<dbReference type="PANTHER" id="PTHR11079">
    <property type="entry name" value="CYTOSINE DEAMINASE FAMILY MEMBER"/>
    <property type="match status" value="1"/>
</dbReference>
<evidence type="ECO:0000313" key="2">
    <source>
        <dbReference type="EMBL" id="KHJ31936.1"/>
    </source>
</evidence>
<evidence type="ECO:0000259" key="1">
    <source>
        <dbReference type="PROSITE" id="PS51747"/>
    </source>
</evidence>
<dbReference type="PANTHER" id="PTHR11079:SF162">
    <property type="entry name" value="RIBOFLAVIN BIOSYNTHESIS PROTEIN PYRD, CHLOROPLASTIC"/>
    <property type="match status" value="1"/>
</dbReference>
<protein>
    <submittedName>
        <fullName evidence="2">Putative drap deaminase</fullName>
    </submittedName>
</protein>
<dbReference type="GO" id="GO:0008835">
    <property type="term" value="F:diaminohydroxyphosphoribosylaminopyrimidine deaminase activity"/>
    <property type="evidence" value="ECO:0007669"/>
    <property type="project" value="TreeGrafter"/>
</dbReference>
<organism evidence="2 3">
    <name type="scientific">Uncinula necator</name>
    <name type="common">Grape powdery mildew</name>
    <dbReference type="NCBI Taxonomy" id="52586"/>
    <lineage>
        <taxon>Eukaryota</taxon>
        <taxon>Fungi</taxon>
        <taxon>Dikarya</taxon>
        <taxon>Ascomycota</taxon>
        <taxon>Pezizomycotina</taxon>
        <taxon>Leotiomycetes</taxon>
        <taxon>Erysiphales</taxon>
        <taxon>Erysiphaceae</taxon>
        <taxon>Erysiphe</taxon>
    </lineage>
</organism>
<evidence type="ECO:0000313" key="3">
    <source>
        <dbReference type="Proteomes" id="UP000030854"/>
    </source>
</evidence>
<dbReference type="Gene3D" id="3.40.140.10">
    <property type="entry name" value="Cytidine Deaminase, domain 2"/>
    <property type="match status" value="1"/>
</dbReference>
<name>A0A0B1P4S2_UNCNE</name>